<dbReference type="Pfam" id="PF13407">
    <property type="entry name" value="Peripla_BP_4"/>
    <property type="match status" value="1"/>
</dbReference>
<evidence type="ECO:0000313" key="5">
    <source>
        <dbReference type="EMBL" id="GFG60194.1"/>
    </source>
</evidence>
<dbReference type="AlphaFoldDB" id="A0A7I9WR24"/>
<dbReference type="Gene3D" id="3.40.50.2300">
    <property type="match status" value="2"/>
</dbReference>
<evidence type="ECO:0000259" key="4">
    <source>
        <dbReference type="Pfam" id="PF13407"/>
    </source>
</evidence>
<keyword evidence="6" id="KW-1185">Reference proteome</keyword>
<dbReference type="InterPro" id="IPR028082">
    <property type="entry name" value="Peripla_BP_I"/>
</dbReference>
<proteinExistence type="inferred from homology"/>
<dbReference type="Proteomes" id="UP000465241">
    <property type="component" value="Unassembled WGS sequence"/>
</dbReference>
<evidence type="ECO:0000256" key="2">
    <source>
        <dbReference type="ARBA" id="ARBA00007639"/>
    </source>
</evidence>
<keyword evidence="3" id="KW-0732">Signal</keyword>
<gene>
    <name evidence="5" type="ORF">MMUR_43300</name>
</gene>
<dbReference type="RefSeq" id="WP_193490435.1">
    <property type="nucleotide sequence ID" value="NZ_BAAAMC010000034.1"/>
</dbReference>
<dbReference type="InterPro" id="IPR025997">
    <property type="entry name" value="SBP_2_dom"/>
</dbReference>
<evidence type="ECO:0000256" key="3">
    <source>
        <dbReference type="ARBA" id="ARBA00022729"/>
    </source>
</evidence>
<dbReference type="SUPFAM" id="SSF53822">
    <property type="entry name" value="Periplasmic binding protein-like I"/>
    <property type="match status" value="1"/>
</dbReference>
<dbReference type="CDD" id="cd01536">
    <property type="entry name" value="PBP1_ABC_sugar_binding-like"/>
    <property type="match status" value="1"/>
</dbReference>
<dbReference type="PANTHER" id="PTHR46847">
    <property type="entry name" value="D-ALLOSE-BINDING PERIPLASMIC PROTEIN-RELATED"/>
    <property type="match status" value="1"/>
</dbReference>
<sequence>MSASHPRRGVRPVVIAVVGLLVSAVIAACGQGTGGADGPQRIGVMLFNTDLPAYAPLTAGINAAAEELGVEVDIQNGQLDPARQAQLVQQFVTQRVDAIVISASDANAIVPAVRQANAAGIPVLGLTNDIGEGAERLTYVGSDNVAFGEILAQGALQATKPDAKVAVILGALGTTSERQRTEGIEKFVAANPGMQIIAKQTANWDNAQALKVGQDLLAKYPPGTLDAIICEGPEGAAAAKYAASAGRTDVKFVVGDTSQDVLAQLNAGTIAGTAFQNFFDQGGTAIRYAVDAASGREAQVPQPNAYAPIELYTAADVAKIPDNSLF</sequence>
<protein>
    <submittedName>
        <fullName evidence="5">D-ribose ABC transporter substrate-binding protein</fullName>
    </submittedName>
</protein>
<comment type="subcellular location">
    <subcellularLocation>
        <location evidence="1">Cell envelope</location>
    </subcellularLocation>
</comment>
<dbReference type="PROSITE" id="PS51257">
    <property type="entry name" value="PROKAR_LIPOPROTEIN"/>
    <property type="match status" value="1"/>
</dbReference>
<dbReference type="PANTHER" id="PTHR46847:SF1">
    <property type="entry name" value="D-ALLOSE-BINDING PERIPLASMIC PROTEIN-RELATED"/>
    <property type="match status" value="1"/>
</dbReference>
<evidence type="ECO:0000313" key="6">
    <source>
        <dbReference type="Proteomes" id="UP000465241"/>
    </source>
</evidence>
<feature type="domain" description="Periplasmic binding protein" evidence="4">
    <location>
        <begin position="42"/>
        <end position="296"/>
    </location>
</feature>
<evidence type="ECO:0000256" key="1">
    <source>
        <dbReference type="ARBA" id="ARBA00004196"/>
    </source>
</evidence>
<organism evidence="5 6">
    <name type="scientific">Mycolicibacterium murale</name>
    <dbReference type="NCBI Taxonomy" id="182220"/>
    <lineage>
        <taxon>Bacteria</taxon>
        <taxon>Bacillati</taxon>
        <taxon>Actinomycetota</taxon>
        <taxon>Actinomycetes</taxon>
        <taxon>Mycobacteriales</taxon>
        <taxon>Mycobacteriaceae</taxon>
        <taxon>Mycolicibacterium</taxon>
    </lineage>
</organism>
<dbReference type="GO" id="GO:0030313">
    <property type="term" value="C:cell envelope"/>
    <property type="evidence" value="ECO:0007669"/>
    <property type="project" value="UniProtKB-SubCell"/>
</dbReference>
<name>A0A7I9WR24_9MYCO</name>
<reference evidence="5 6" key="1">
    <citation type="journal article" date="2019" name="Emerg. Microbes Infect.">
        <title>Comprehensive subspecies identification of 175 nontuberculous mycobacteria species based on 7547 genomic profiles.</title>
        <authorList>
            <person name="Matsumoto Y."/>
            <person name="Kinjo T."/>
            <person name="Motooka D."/>
            <person name="Nabeya D."/>
            <person name="Jung N."/>
            <person name="Uechi K."/>
            <person name="Horii T."/>
            <person name="Iida T."/>
            <person name="Fujita J."/>
            <person name="Nakamura S."/>
        </authorList>
    </citation>
    <scope>NUCLEOTIDE SEQUENCE [LARGE SCALE GENOMIC DNA]</scope>
    <source>
        <strain evidence="5 6">JCM 13392</strain>
    </source>
</reference>
<comment type="similarity">
    <text evidence="2">Belongs to the bacterial solute-binding protein 2 family.</text>
</comment>
<accession>A0A7I9WR24</accession>
<dbReference type="EMBL" id="BLKT01000003">
    <property type="protein sequence ID" value="GFG60194.1"/>
    <property type="molecule type" value="Genomic_DNA"/>
</dbReference>
<dbReference type="GO" id="GO:0030246">
    <property type="term" value="F:carbohydrate binding"/>
    <property type="evidence" value="ECO:0007669"/>
    <property type="project" value="UniProtKB-ARBA"/>
</dbReference>
<comment type="caution">
    <text evidence="5">The sequence shown here is derived from an EMBL/GenBank/DDBJ whole genome shotgun (WGS) entry which is preliminary data.</text>
</comment>